<proteinExistence type="predicted"/>
<dbReference type="EMBL" id="LWDX02046886">
    <property type="protein sequence ID" value="OEL21879.1"/>
    <property type="molecule type" value="Genomic_DNA"/>
</dbReference>
<comment type="caution">
    <text evidence="2">The sequence shown here is derived from an EMBL/GenBank/DDBJ whole genome shotgun (WGS) entry which is preliminary data.</text>
</comment>
<feature type="region of interest" description="Disordered" evidence="1">
    <location>
        <begin position="1"/>
        <end position="47"/>
    </location>
</feature>
<evidence type="ECO:0000256" key="1">
    <source>
        <dbReference type="SAM" id="MobiDB-lite"/>
    </source>
</evidence>
<accession>A0A1E5V9R1</accession>
<sequence length="272" mass="29922">MDPMRDEANIMQLNDGLGDQSRGSMGEMGQMAEEMVQKEQDKGLELPQLPLRAVHAELTKSVGQKELDLDQTTLAEDGKIQDSSNDGLVRSLEREDEHIKSKTGSDGLVDCDNVVGLEAGRPHHKKQPQINVVGPDTVQPQGIRLGTPLTKPIPKAILSTPTLQKTTRKVRGKENTETNKNGETEKKRKSDRIANRPKSDLTMEEQATQLLMKKCGTLEIGKKAQEEDHDNFREQFAEPLKGDAVFGFRDMFGLTDLPAGEALSALALEADA</sequence>
<organism evidence="2 3">
    <name type="scientific">Dichanthelium oligosanthes</name>
    <dbReference type="NCBI Taxonomy" id="888268"/>
    <lineage>
        <taxon>Eukaryota</taxon>
        <taxon>Viridiplantae</taxon>
        <taxon>Streptophyta</taxon>
        <taxon>Embryophyta</taxon>
        <taxon>Tracheophyta</taxon>
        <taxon>Spermatophyta</taxon>
        <taxon>Magnoliopsida</taxon>
        <taxon>Liliopsida</taxon>
        <taxon>Poales</taxon>
        <taxon>Poaceae</taxon>
        <taxon>PACMAD clade</taxon>
        <taxon>Panicoideae</taxon>
        <taxon>Panicodae</taxon>
        <taxon>Paniceae</taxon>
        <taxon>Dichantheliinae</taxon>
        <taxon>Dichanthelium</taxon>
    </lineage>
</organism>
<reference evidence="2 3" key="1">
    <citation type="submission" date="2016-09" db="EMBL/GenBank/DDBJ databases">
        <title>The draft genome of Dichanthelium oligosanthes: A C3 panicoid grass species.</title>
        <authorList>
            <person name="Studer A.J."/>
            <person name="Schnable J.C."/>
            <person name="Brutnell T.P."/>
        </authorList>
    </citation>
    <scope>NUCLEOTIDE SEQUENCE [LARGE SCALE GENOMIC DNA]</scope>
    <source>
        <strain evidence="3">cv. Kellogg 1175</strain>
        <tissue evidence="2">Leaf</tissue>
    </source>
</reference>
<keyword evidence="3" id="KW-1185">Reference proteome</keyword>
<feature type="region of interest" description="Disordered" evidence="1">
    <location>
        <begin position="73"/>
        <end position="203"/>
    </location>
</feature>
<feature type="compositionally biased region" description="Basic and acidic residues" evidence="1">
    <location>
        <begin position="35"/>
        <end position="44"/>
    </location>
</feature>
<gene>
    <name evidence="2" type="ORF">BAE44_0017102</name>
</gene>
<evidence type="ECO:0000313" key="2">
    <source>
        <dbReference type="EMBL" id="OEL21879.1"/>
    </source>
</evidence>
<name>A0A1E5V9R1_9POAL</name>
<dbReference type="AlphaFoldDB" id="A0A1E5V9R1"/>
<dbReference type="OrthoDB" id="10600746at2759"/>
<dbReference type="STRING" id="888268.A0A1E5V9R1"/>
<evidence type="ECO:0000313" key="3">
    <source>
        <dbReference type="Proteomes" id="UP000095767"/>
    </source>
</evidence>
<protein>
    <submittedName>
        <fullName evidence="2">Uncharacterized protein</fullName>
    </submittedName>
</protein>
<dbReference type="Proteomes" id="UP000095767">
    <property type="component" value="Unassembled WGS sequence"/>
</dbReference>
<feature type="compositionally biased region" description="Basic and acidic residues" evidence="1">
    <location>
        <begin position="172"/>
        <end position="201"/>
    </location>
</feature>
<feature type="compositionally biased region" description="Basic and acidic residues" evidence="1">
    <location>
        <begin position="91"/>
        <end position="100"/>
    </location>
</feature>